<dbReference type="Pfam" id="PF03704">
    <property type="entry name" value="BTAD"/>
    <property type="match status" value="1"/>
</dbReference>
<proteinExistence type="predicted"/>
<dbReference type="SUPFAM" id="SSF46894">
    <property type="entry name" value="C-terminal effector domain of the bipartite response regulators"/>
    <property type="match status" value="1"/>
</dbReference>
<dbReference type="InterPro" id="IPR011990">
    <property type="entry name" value="TPR-like_helical_dom_sf"/>
</dbReference>
<accession>A0A1T4RUU2</accession>
<dbReference type="Gene3D" id="1.10.10.10">
    <property type="entry name" value="Winged helix-like DNA-binding domain superfamily/Winged helix DNA-binding domain"/>
    <property type="match status" value="1"/>
</dbReference>
<protein>
    <submittedName>
        <fullName evidence="2">Tetratricopeptide repeat-containing protein</fullName>
    </submittedName>
</protein>
<dbReference type="OrthoDB" id="223734at2"/>
<evidence type="ECO:0000259" key="1">
    <source>
        <dbReference type="SMART" id="SM01043"/>
    </source>
</evidence>
<dbReference type="InterPro" id="IPR005158">
    <property type="entry name" value="BTAD"/>
</dbReference>
<dbReference type="Pfam" id="PF25873">
    <property type="entry name" value="WHD_MalT"/>
    <property type="match status" value="1"/>
</dbReference>
<dbReference type="Gene3D" id="1.25.40.10">
    <property type="entry name" value="Tetratricopeptide repeat domain"/>
    <property type="match status" value="2"/>
</dbReference>
<dbReference type="GO" id="GO:0003677">
    <property type="term" value="F:DNA binding"/>
    <property type="evidence" value="ECO:0007669"/>
    <property type="project" value="InterPro"/>
</dbReference>
<reference evidence="3" key="1">
    <citation type="submission" date="2017-02" db="EMBL/GenBank/DDBJ databases">
        <authorList>
            <person name="Varghese N."/>
            <person name="Submissions S."/>
        </authorList>
    </citation>
    <scope>NUCLEOTIDE SEQUENCE [LARGE SCALE GENOMIC DNA]</scope>
    <source>
        <strain evidence="3">ATCC BAA-34</strain>
    </source>
</reference>
<dbReference type="STRING" id="115783.SAMN02745119_03090"/>
<organism evidence="2 3">
    <name type="scientific">Trichlorobacter thiogenes</name>
    <dbReference type="NCBI Taxonomy" id="115783"/>
    <lineage>
        <taxon>Bacteria</taxon>
        <taxon>Pseudomonadati</taxon>
        <taxon>Thermodesulfobacteriota</taxon>
        <taxon>Desulfuromonadia</taxon>
        <taxon>Geobacterales</taxon>
        <taxon>Geobacteraceae</taxon>
        <taxon>Trichlorobacter</taxon>
    </lineage>
</organism>
<dbReference type="InterPro" id="IPR019734">
    <property type="entry name" value="TPR_rpt"/>
</dbReference>
<keyword evidence="3" id="KW-1185">Reference proteome</keyword>
<evidence type="ECO:0000313" key="2">
    <source>
        <dbReference type="EMBL" id="SKA19712.1"/>
    </source>
</evidence>
<dbReference type="GO" id="GO:0006355">
    <property type="term" value="P:regulation of DNA-templated transcription"/>
    <property type="evidence" value="ECO:0007669"/>
    <property type="project" value="InterPro"/>
</dbReference>
<dbReference type="RefSeq" id="WP_078791309.1">
    <property type="nucleotide sequence ID" value="NZ_FUWR01000025.1"/>
</dbReference>
<gene>
    <name evidence="2" type="ORF">SAMN02745119_03090</name>
</gene>
<sequence length="1059" mass="119886">MVSSIAKISRPHLPKVYLRERLFAHLDSVAEKPLVWLTAPGGSGKTTLVTSWLDSRKRPSLWFQADEGDTDLAAFFYYLGEAAKPFAPRQKKILPLLTPEYLQGVAVFARRYFEKLFSLLPPASVVVFDNYQDVPDGSGFHEMMAHALESIPAGSQVIIISRCEPHPQLSRFVANNRLHLITWEDVRFTLPESREFLCGHGGEPISDNALELFHTKSEGWAAGLVLLTARSRFANDAAAPELILTPREVFDYFAHEIFIKTDQSVQEVLLQTAFLRKVDPGLAEALTGIGGVNQMLETLRRNNFFTQKYDQDYQYHPLFHEFLQTLAKERFSQAKITAIRHKAALLLAEAGQVEEAAELYLDAGDWEAVSALIVAKAPDLVAQGRRKTLAGWMEKLPEGYAEATPWLLYWKGISRMHLDPYHARNCLVKAFEQFKQQDDQAGMLNAWAVISDSLMYGWGEQREPWIRAFDEILAAHPVFPSRELEVRCTVSMFNMLMLWTTLREDLPVWEAKATAIAAQCQHPLLYMQVNHALMIYHLWLGSFNKAGTILRALRRPDSAPDDEPLAHLLWYDCHAMYAWVLADHEVCFEAVRNGLALSARTGVHVMDPYLNKYGISAAVSLGFPGFARELIDTYATRPRLNTMSRSFYYYLSSLTAWGEGDARRAIEDARQTLDLLKDLDSRVGAYCTCVLLAVACYDQGDHEEAAYHLNKSLERCIEGSYLQFITLFFMGRAALDAGDEQEAARLLRISLAVGVRQGFMNFAYWHNPTMARLCAFALEQGIETDYVRKLILLHRMQPSGRALDCPDWPWPVKIYTLGRFELLVNGVLVGKPDSAVASKPLLLLKAVIAQGGVDVPQEMMADLLWPEADGDQARRSFDTTLHRLRKMLGHEQALTIRNGRLNLDPTLVWLDVRAFDSCFNQLSPVVEESIKPEQVSLYERALALYKGSFLPVDRTEGWSLDCRERLRGRFVRLVVALGCFWEQHKKYERALECYRLSLEADASSEELCRHLMSCLMLLDRHAEALVVFEQCRRNLLAVLGVEPSPATLALVTAIRAVCR</sequence>
<dbReference type="Proteomes" id="UP000190102">
    <property type="component" value="Unassembled WGS sequence"/>
</dbReference>
<dbReference type="AlphaFoldDB" id="A0A1T4RUU2"/>
<dbReference type="SMART" id="SM01043">
    <property type="entry name" value="BTAD"/>
    <property type="match status" value="1"/>
</dbReference>
<dbReference type="EMBL" id="FUWR01000025">
    <property type="protein sequence ID" value="SKA19712.1"/>
    <property type="molecule type" value="Genomic_DNA"/>
</dbReference>
<dbReference type="InterPro" id="IPR036388">
    <property type="entry name" value="WH-like_DNA-bd_sf"/>
</dbReference>
<dbReference type="Gene3D" id="3.40.50.300">
    <property type="entry name" value="P-loop containing nucleotide triphosphate hydrolases"/>
    <property type="match status" value="1"/>
</dbReference>
<dbReference type="SMART" id="SM00028">
    <property type="entry name" value="TPR"/>
    <property type="match status" value="3"/>
</dbReference>
<name>A0A1T4RUU2_9BACT</name>
<dbReference type="InterPro" id="IPR059106">
    <property type="entry name" value="WHD_MalT"/>
</dbReference>
<feature type="domain" description="Bacterial transcriptional activator" evidence="1">
    <location>
        <begin position="910"/>
        <end position="1055"/>
    </location>
</feature>
<dbReference type="InterPro" id="IPR016032">
    <property type="entry name" value="Sig_transdc_resp-reg_C-effctor"/>
</dbReference>
<dbReference type="PANTHER" id="PTHR35807:SF2">
    <property type="entry name" value="TRANSCRIPTIONAL ACTIVATOR DOMAIN"/>
    <property type="match status" value="1"/>
</dbReference>
<dbReference type="InterPro" id="IPR027417">
    <property type="entry name" value="P-loop_NTPase"/>
</dbReference>
<dbReference type="InterPro" id="IPR051677">
    <property type="entry name" value="AfsR-DnrI-RedD_regulator"/>
</dbReference>
<dbReference type="PANTHER" id="PTHR35807">
    <property type="entry name" value="TRANSCRIPTIONAL REGULATOR REDD-RELATED"/>
    <property type="match status" value="1"/>
</dbReference>
<dbReference type="SUPFAM" id="SSF48452">
    <property type="entry name" value="TPR-like"/>
    <property type="match status" value="2"/>
</dbReference>
<dbReference type="SUPFAM" id="SSF52540">
    <property type="entry name" value="P-loop containing nucleoside triphosphate hydrolases"/>
    <property type="match status" value="1"/>
</dbReference>
<evidence type="ECO:0000313" key="3">
    <source>
        <dbReference type="Proteomes" id="UP000190102"/>
    </source>
</evidence>